<dbReference type="NCBIfam" id="NF006770">
    <property type="entry name" value="PRK09290.1-4"/>
    <property type="match status" value="1"/>
</dbReference>
<dbReference type="Proteomes" id="UP000316639">
    <property type="component" value="Unassembled WGS sequence"/>
</dbReference>
<keyword evidence="6" id="KW-1185">Reference proteome</keyword>
<feature type="binding site" evidence="3">
    <location>
        <position position="80"/>
    </location>
    <ligand>
        <name>Zn(2+)</name>
        <dbReference type="ChEBI" id="CHEBI:29105"/>
        <label>2</label>
    </ligand>
</feature>
<dbReference type="NCBIfam" id="TIGR01879">
    <property type="entry name" value="hydantase"/>
    <property type="match status" value="1"/>
</dbReference>
<dbReference type="RefSeq" id="WP_146349655.1">
    <property type="nucleotide sequence ID" value="NZ_VOBR01000003.1"/>
</dbReference>
<reference evidence="5 6" key="1">
    <citation type="submission" date="2019-07" db="EMBL/GenBank/DDBJ databases">
        <title>Lentzea xizangensis sp. nov., isolated from Qinghai-Tibetan Plateau Soils.</title>
        <authorList>
            <person name="Huang J."/>
        </authorList>
    </citation>
    <scope>NUCLEOTIDE SEQUENCE [LARGE SCALE GENOMIC DNA]</scope>
    <source>
        <strain evidence="5 6">FXJ1.1311</strain>
    </source>
</reference>
<feature type="binding site" evidence="3">
    <location>
        <position position="180"/>
    </location>
    <ligand>
        <name>Zn(2+)</name>
        <dbReference type="ChEBI" id="CHEBI:29105"/>
        <label>1</label>
    </ligand>
</feature>
<dbReference type="GO" id="GO:0046872">
    <property type="term" value="F:metal ion binding"/>
    <property type="evidence" value="ECO:0007669"/>
    <property type="project" value="UniProtKB-KW"/>
</dbReference>
<comment type="cofactor">
    <cofactor evidence="3">
        <name>Zn(2+)</name>
        <dbReference type="ChEBI" id="CHEBI:29105"/>
    </cofactor>
    <text evidence="3">Binds 2 Zn(2+) ions per subunit.</text>
</comment>
<dbReference type="CDD" id="cd03884">
    <property type="entry name" value="M20_bAS"/>
    <property type="match status" value="1"/>
</dbReference>
<dbReference type="InterPro" id="IPR010158">
    <property type="entry name" value="Amidase_Cbmase"/>
</dbReference>
<feature type="binding site" evidence="3">
    <location>
        <position position="115"/>
    </location>
    <ligand>
        <name>Zn(2+)</name>
        <dbReference type="ChEBI" id="CHEBI:29105"/>
        <label>2</label>
    </ligand>
</feature>
<dbReference type="GO" id="GO:0016813">
    <property type="term" value="F:hydrolase activity, acting on carbon-nitrogen (but not peptide) bonds, in linear amidines"/>
    <property type="evidence" value="ECO:0007669"/>
    <property type="project" value="InterPro"/>
</dbReference>
<dbReference type="Pfam" id="PF01546">
    <property type="entry name" value="Peptidase_M20"/>
    <property type="match status" value="1"/>
</dbReference>
<comment type="caution">
    <text evidence="5">The sequence shown here is derived from an EMBL/GenBank/DDBJ whole genome shotgun (WGS) entry which is preliminary data.</text>
</comment>
<feature type="binding site" evidence="3">
    <location>
        <position position="69"/>
    </location>
    <ligand>
        <name>Zn(2+)</name>
        <dbReference type="ChEBI" id="CHEBI:29105"/>
        <label>1</label>
    </ligand>
</feature>
<dbReference type="EMBL" id="VOBR01000003">
    <property type="protein sequence ID" value="TWP53244.1"/>
    <property type="molecule type" value="Genomic_DNA"/>
</dbReference>
<evidence type="ECO:0000313" key="5">
    <source>
        <dbReference type="EMBL" id="TWP53244.1"/>
    </source>
</evidence>
<dbReference type="InterPro" id="IPR036264">
    <property type="entry name" value="Bact_exopeptidase_dim_dom"/>
</dbReference>
<dbReference type="InterPro" id="IPR002933">
    <property type="entry name" value="Peptidase_M20"/>
</dbReference>
<feature type="binding site" evidence="4">
    <location>
        <position position="202"/>
    </location>
    <ligand>
        <name>allantoate</name>
        <dbReference type="ChEBI" id="CHEBI:17536"/>
    </ligand>
</feature>
<dbReference type="PIRSF" id="PIRSF001235">
    <property type="entry name" value="Amidase_carbamoylase"/>
    <property type="match status" value="1"/>
</dbReference>
<feature type="binding site" evidence="4">
    <location>
        <position position="259"/>
    </location>
    <ligand>
        <name>allantoate</name>
        <dbReference type="ChEBI" id="CHEBI:17536"/>
    </ligand>
</feature>
<name>A0A563F1J9_9PSEU</name>
<protein>
    <submittedName>
        <fullName evidence="5">Allantoate amidohydrolase</fullName>
    </submittedName>
</protein>
<evidence type="ECO:0000313" key="6">
    <source>
        <dbReference type="Proteomes" id="UP000316639"/>
    </source>
</evidence>
<comment type="similarity">
    <text evidence="1">Belongs to the peptidase M20 family.</text>
</comment>
<evidence type="ECO:0000256" key="4">
    <source>
        <dbReference type="PIRSR" id="PIRSR001235-2"/>
    </source>
</evidence>
<keyword evidence="3" id="KW-0862">Zinc</keyword>
<evidence type="ECO:0000256" key="1">
    <source>
        <dbReference type="ARBA" id="ARBA00006153"/>
    </source>
</evidence>
<feature type="binding site" evidence="3">
    <location>
        <position position="80"/>
    </location>
    <ligand>
        <name>Zn(2+)</name>
        <dbReference type="ChEBI" id="CHEBI:29105"/>
        <label>1</label>
    </ligand>
</feature>
<evidence type="ECO:0000256" key="2">
    <source>
        <dbReference type="ARBA" id="ARBA00022801"/>
    </source>
</evidence>
<sequence>MLNDIADVGRDARRGGYSRHAFDGPELELRHWFVEQAVRRGLNVETDRNGNLWAWWGERGANAVVTGSHLDSVPGGGAFDGPLGVTSALEAVDLLQARGFTPKRPLAIAVFAEEEGGRFGVACLGSRLLTGAIAPETALNLKDPDGITFGEAMAKAGYDPATAGRDDKVLGRIGKFVELHVEQGRGLSVPVGVASSILAHGRWRFTFTGEGNHAGATLIEDRRDPMLPASQLVLAARKAARDGGRATVGRLVPNPGGTNVIASTVDVWLDARDADDARTRAMVAEITESATRAAEEEGCEVRVTEESYGDTVHFDAALRDELAGVLGGVPALPTGAGHDAGILAAHVPTAMLFVRNPTGVSHAPEEFAEQSDCDEGTKALASTLEHLCS</sequence>
<dbReference type="OrthoDB" id="9808195at2"/>
<feature type="binding site" evidence="3">
    <location>
        <position position="362"/>
    </location>
    <ligand>
        <name>Zn(2+)</name>
        <dbReference type="ChEBI" id="CHEBI:29105"/>
        <label>2</label>
    </ligand>
</feature>
<keyword evidence="3" id="KW-0479">Metal-binding</keyword>
<dbReference type="AlphaFoldDB" id="A0A563F1J9"/>
<evidence type="ECO:0000256" key="3">
    <source>
        <dbReference type="PIRSR" id="PIRSR001235-1"/>
    </source>
</evidence>
<dbReference type="PANTHER" id="PTHR32494">
    <property type="entry name" value="ALLANTOATE DEIMINASE-RELATED"/>
    <property type="match status" value="1"/>
</dbReference>
<accession>A0A563F1J9</accession>
<dbReference type="Gene3D" id="3.30.70.360">
    <property type="match status" value="1"/>
</dbReference>
<feature type="binding site" evidence="4">
    <location>
        <position position="272"/>
    </location>
    <ligand>
        <name>allantoate</name>
        <dbReference type="ChEBI" id="CHEBI:17536"/>
    </ligand>
</feature>
<dbReference type="SUPFAM" id="SSF53187">
    <property type="entry name" value="Zn-dependent exopeptidases"/>
    <property type="match status" value="1"/>
</dbReference>
<dbReference type="Gene3D" id="3.40.630.10">
    <property type="entry name" value="Zn peptidases"/>
    <property type="match status" value="1"/>
</dbReference>
<dbReference type="SUPFAM" id="SSF55031">
    <property type="entry name" value="Bacterial exopeptidase dimerisation domain"/>
    <property type="match status" value="1"/>
</dbReference>
<gene>
    <name evidence="5" type="ORF">FKR81_04545</name>
</gene>
<keyword evidence="2 5" id="KW-0378">Hydrolase</keyword>
<proteinExistence type="inferred from homology"/>
<dbReference type="PANTHER" id="PTHR32494:SF5">
    <property type="entry name" value="ALLANTOATE AMIDOHYDROLASE"/>
    <property type="match status" value="1"/>
</dbReference>
<organism evidence="5 6">
    <name type="scientific">Lentzea tibetensis</name>
    <dbReference type="NCBI Taxonomy" id="2591470"/>
    <lineage>
        <taxon>Bacteria</taxon>
        <taxon>Bacillati</taxon>
        <taxon>Actinomycetota</taxon>
        <taxon>Actinomycetes</taxon>
        <taxon>Pseudonocardiales</taxon>
        <taxon>Pseudonocardiaceae</taxon>
        <taxon>Lentzea</taxon>
    </lineage>
</organism>